<protein>
    <recommendedName>
        <fullName evidence="3">PepSY domain-containing protein</fullName>
    </recommendedName>
</protein>
<dbReference type="EMBL" id="CP032228">
    <property type="protein sequence ID" value="QFI64552.1"/>
    <property type="molecule type" value="Genomic_DNA"/>
</dbReference>
<dbReference type="Proteomes" id="UP000325385">
    <property type="component" value="Chromosome"/>
</dbReference>
<reference evidence="2" key="1">
    <citation type="submission" date="2018-09" db="EMBL/GenBank/DDBJ databases">
        <title>Nocardia yunnanensis sp. nov., an actinomycete isolated from a soil sample.</title>
        <authorList>
            <person name="Zhang J."/>
        </authorList>
    </citation>
    <scope>NUCLEOTIDE SEQUENCE [LARGE SCALE GENOMIC DNA]</scope>
    <source>
        <strain evidence="2">21-3</strain>
    </source>
</reference>
<dbReference type="Gene3D" id="3.30.505.20">
    <property type="match status" value="1"/>
</dbReference>
<sequence length="169" mass="17901">MVLAGCSEADSDTAAGADSAILEDGPEAVVTELGADEIPEGARVAALEAVPGMSFAGAERKERDGMVFFDVEGTRADGSEVELDMLVEDGAFRVVEIQRDLAWDDVPEAARAAAEAAPDMFAPVRVIESVQEDGAVIFELFREGQPGEPAAEVKLVDGKAELLTERWAY</sequence>
<evidence type="ECO:0000313" key="2">
    <source>
        <dbReference type="Proteomes" id="UP000325385"/>
    </source>
</evidence>
<evidence type="ECO:0000313" key="1">
    <source>
        <dbReference type="EMBL" id="QFI64552.1"/>
    </source>
</evidence>
<accession>A0A5P6NEY6</accession>
<name>A0A5P6NEY6_9SPHN</name>
<gene>
    <name evidence="1" type="ORF">D0Y83_00595</name>
</gene>
<organism evidence="1 2">
    <name type="scientific">Qipengyuania flava</name>
    <dbReference type="NCBI Taxonomy" id="192812"/>
    <lineage>
        <taxon>Bacteria</taxon>
        <taxon>Pseudomonadati</taxon>
        <taxon>Pseudomonadota</taxon>
        <taxon>Alphaproteobacteria</taxon>
        <taxon>Sphingomonadales</taxon>
        <taxon>Erythrobacteraceae</taxon>
        <taxon>Qipengyuania</taxon>
    </lineage>
</organism>
<dbReference type="AlphaFoldDB" id="A0A5P6NEY6"/>
<proteinExistence type="predicted"/>
<evidence type="ECO:0008006" key="3">
    <source>
        <dbReference type="Google" id="ProtNLM"/>
    </source>
</evidence>